<sequence>MLLGYVYKLRPKQVQVVKMDNWLDMLRANYNWSLADRIDTYQQRFNRGEYCDLKTKSVAIPLTCCVSNYGASGEPWRDNGKRRSAGEIQITALPELKKVRPWYKDIDSTVLQQNIKRLDKAFENFFVGRGFPKFKNRSTMRSFTLTTGLKLDRNKIYLPKLGWMRFYNSRNIPEGFKIKSVTVRKKADGYYVSIRIEDTSVPTFPVKTNSEINTVVGLDMGLGKLIYCSDGSVIDNPRFGTNKKTKRLQRIRQRCVSRKKKRSGNRRKAQQKLSIFQHRIATKRESYQWQVAKKIVKKADAIAVEDLNIFGMMKRCKPKYDQTKGRFLPNGQSAKRALSRSIADASWYALISKIEYMASLSGKVVLKINPRHTSQTCSACGHVDADSRDGEKFICTNCGHVDDANLQAARNIKVKAVNQYGLILKQIRKVRQDLSKPKQLSLFETPNPESTGSKRRQHHAQSSKRGVPGNLGTQLDLFFQDNNDGTIVEVVNLLTYSEESVK</sequence>
<dbReference type="PANTHER" id="PTHR30405:SF25">
    <property type="entry name" value="RNA-GUIDED DNA ENDONUCLEASE INSQ-RELATED"/>
    <property type="match status" value="1"/>
</dbReference>
<feature type="region of interest" description="Disordered" evidence="8">
    <location>
        <begin position="438"/>
        <end position="469"/>
    </location>
</feature>
<evidence type="ECO:0000259" key="9">
    <source>
        <dbReference type="Pfam" id="PF01385"/>
    </source>
</evidence>
<dbReference type="NCBIfam" id="TIGR01766">
    <property type="entry name" value="IS200/IS605 family accessory protein TnpB-like domain"/>
    <property type="match status" value="1"/>
</dbReference>
<accession>A0A2N6LCL9</accession>
<keyword evidence="7" id="KW-0233">DNA recombination</keyword>
<name>A0A2N6LCL9_9CYAN</name>
<keyword evidence="5" id="KW-0862">Zinc</keyword>
<feature type="domain" description="Transposase putative helix-turn-helix" evidence="11">
    <location>
        <begin position="1"/>
        <end position="44"/>
    </location>
</feature>
<evidence type="ECO:0000256" key="8">
    <source>
        <dbReference type="SAM" id="MobiDB-lite"/>
    </source>
</evidence>
<dbReference type="PANTHER" id="PTHR30405">
    <property type="entry name" value="TRANSPOSASE"/>
    <property type="match status" value="1"/>
</dbReference>
<dbReference type="InterPro" id="IPR021027">
    <property type="entry name" value="Transposase_put_HTH"/>
</dbReference>
<dbReference type="RefSeq" id="WP_102182300.1">
    <property type="nucleotide sequence ID" value="NZ_NMQE01000489.1"/>
</dbReference>
<protein>
    <submittedName>
        <fullName evidence="12">Transposase</fullName>
    </submittedName>
</protein>
<keyword evidence="4" id="KW-0479">Metal-binding</keyword>
<evidence type="ECO:0000256" key="7">
    <source>
        <dbReference type="ARBA" id="ARBA00023172"/>
    </source>
</evidence>
<comment type="similarity">
    <text evidence="2">In the N-terminal section; belongs to the transposase 2 family.</text>
</comment>
<dbReference type="InterPro" id="IPR010095">
    <property type="entry name" value="Cas12f1-like_TNB"/>
</dbReference>
<evidence type="ECO:0000256" key="4">
    <source>
        <dbReference type="ARBA" id="ARBA00022723"/>
    </source>
</evidence>
<dbReference type="Proteomes" id="UP000235081">
    <property type="component" value="Unassembled WGS sequence"/>
</dbReference>
<evidence type="ECO:0000259" key="10">
    <source>
        <dbReference type="Pfam" id="PF07282"/>
    </source>
</evidence>
<evidence type="ECO:0000256" key="5">
    <source>
        <dbReference type="ARBA" id="ARBA00022833"/>
    </source>
</evidence>
<dbReference type="Pfam" id="PF12323">
    <property type="entry name" value="HTH_OrfB_IS605"/>
    <property type="match status" value="1"/>
</dbReference>
<dbReference type="InterPro" id="IPR001959">
    <property type="entry name" value="Transposase"/>
</dbReference>
<feature type="compositionally biased region" description="Basic residues" evidence="8">
    <location>
        <begin position="453"/>
        <end position="462"/>
    </location>
</feature>
<gene>
    <name evidence="12" type="ORF">CEN46_15960</name>
</gene>
<dbReference type="Pfam" id="PF01385">
    <property type="entry name" value="OrfB_IS605"/>
    <property type="match status" value="1"/>
</dbReference>
<proteinExistence type="inferred from homology"/>
<comment type="similarity">
    <text evidence="1">In the C-terminal section; belongs to the transposase 35 family.</text>
</comment>
<dbReference type="NCBIfam" id="NF040570">
    <property type="entry name" value="guided_TnpB"/>
    <property type="match status" value="1"/>
</dbReference>
<evidence type="ECO:0000313" key="12">
    <source>
        <dbReference type="EMBL" id="PMB20706.1"/>
    </source>
</evidence>
<dbReference type="GO" id="GO:0046872">
    <property type="term" value="F:metal ion binding"/>
    <property type="evidence" value="ECO:0007669"/>
    <property type="project" value="UniProtKB-KW"/>
</dbReference>
<dbReference type="GO" id="GO:0003677">
    <property type="term" value="F:DNA binding"/>
    <property type="evidence" value="ECO:0007669"/>
    <property type="project" value="UniProtKB-KW"/>
</dbReference>
<keyword evidence="6" id="KW-0238">DNA-binding</keyword>
<evidence type="ECO:0000259" key="11">
    <source>
        <dbReference type="Pfam" id="PF12323"/>
    </source>
</evidence>
<keyword evidence="3" id="KW-0815">Transposition</keyword>
<dbReference type="GO" id="GO:0032196">
    <property type="term" value="P:transposition"/>
    <property type="evidence" value="ECO:0007669"/>
    <property type="project" value="UniProtKB-KW"/>
</dbReference>
<reference evidence="12 13" key="1">
    <citation type="submission" date="2017-07" db="EMBL/GenBank/DDBJ databases">
        <title>Genomes of Fischerella (Mastigocladus) sp. strains.</title>
        <authorList>
            <person name="Miller S.R."/>
        </authorList>
    </citation>
    <scope>NUCLEOTIDE SEQUENCE [LARGE SCALE GENOMIC DNA]</scope>
    <source>
        <strain evidence="12 13">CCMEE 5318</strain>
    </source>
</reference>
<dbReference type="GO" id="GO:0006310">
    <property type="term" value="P:DNA recombination"/>
    <property type="evidence" value="ECO:0007669"/>
    <property type="project" value="UniProtKB-KW"/>
</dbReference>
<evidence type="ECO:0000256" key="1">
    <source>
        <dbReference type="ARBA" id="ARBA00008761"/>
    </source>
</evidence>
<comment type="caution">
    <text evidence="12">The sequence shown here is derived from an EMBL/GenBank/DDBJ whole genome shotgun (WGS) entry which is preliminary data.</text>
</comment>
<dbReference type="Pfam" id="PF07282">
    <property type="entry name" value="Cas12f1-like_TNB"/>
    <property type="match status" value="1"/>
</dbReference>
<dbReference type="EMBL" id="NMQE01000489">
    <property type="protein sequence ID" value="PMB20706.1"/>
    <property type="molecule type" value="Genomic_DNA"/>
</dbReference>
<evidence type="ECO:0000256" key="2">
    <source>
        <dbReference type="ARBA" id="ARBA00011044"/>
    </source>
</evidence>
<feature type="compositionally biased region" description="Polar residues" evidence="8">
    <location>
        <begin position="442"/>
        <end position="451"/>
    </location>
</feature>
<dbReference type="AlphaFoldDB" id="A0A2N6LCL9"/>
<evidence type="ECO:0000256" key="6">
    <source>
        <dbReference type="ARBA" id="ARBA00023125"/>
    </source>
</evidence>
<evidence type="ECO:0000256" key="3">
    <source>
        <dbReference type="ARBA" id="ARBA00022578"/>
    </source>
</evidence>
<evidence type="ECO:0000313" key="13">
    <source>
        <dbReference type="Proteomes" id="UP000235081"/>
    </source>
</evidence>
<feature type="domain" description="Cas12f1-like TNB" evidence="10">
    <location>
        <begin position="347"/>
        <end position="412"/>
    </location>
</feature>
<feature type="domain" description="Probable transposase IS891/IS1136/IS1341" evidence="9">
    <location>
        <begin position="207"/>
        <end position="314"/>
    </location>
</feature>
<organism evidence="12 13">
    <name type="scientific">Fischerella thermalis CCMEE 5318</name>
    <dbReference type="NCBI Taxonomy" id="2019666"/>
    <lineage>
        <taxon>Bacteria</taxon>
        <taxon>Bacillati</taxon>
        <taxon>Cyanobacteriota</taxon>
        <taxon>Cyanophyceae</taxon>
        <taxon>Nostocales</taxon>
        <taxon>Hapalosiphonaceae</taxon>
        <taxon>Fischerella</taxon>
    </lineage>
</organism>
<dbReference type="InterPro" id="IPR051399">
    <property type="entry name" value="RNA-guided_DNA_endo/Transpos"/>
</dbReference>